<dbReference type="InterPro" id="IPR012337">
    <property type="entry name" value="RNaseH-like_sf"/>
</dbReference>
<dbReference type="SUPFAM" id="SSF53098">
    <property type="entry name" value="Ribonuclease H-like"/>
    <property type="match status" value="1"/>
</dbReference>
<accession>A0ABQ6M0W7</accession>
<dbReference type="EMBL" id="BSYJ01000004">
    <property type="protein sequence ID" value="GMG87999.1"/>
    <property type="molecule type" value="Genomic_DNA"/>
</dbReference>
<organism evidence="5 6">
    <name type="scientific">Biformimicrobium ophioploci</name>
    <dbReference type="NCBI Taxonomy" id="3036711"/>
    <lineage>
        <taxon>Bacteria</taxon>
        <taxon>Pseudomonadati</taxon>
        <taxon>Pseudomonadota</taxon>
        <taxon>Gammaproteobacteria</taxon>
        <taxon>Cellvibrionales</taxon>
        <taxon>Microbulbiferaceae</taxon>
        <taxon>Biformimicrobium</taxon>
    </lineage>
</organism>
<name>A0ABQ6M0W7_9GAMM</name>
<evidence type="ECO:0000313" key="5">
    <source>
        <dbReference type="EMBL" id="GMG87999.1"/>
    </source>
</evidence>
<dbReference type="CDD" id="cd06127">
    <property type="entry name" value="DEDDh"/>
    <property type="match status" value="1"/>
</dbReference>
<keyword evidence="2" id="KW-0378">Hydrolase</keyword>
<feature type="domain" description="Exonuclease" evidence="4">
    <location>
        <begin position="45"/>
        <end position="215"/>
    </location>
</feature>
<dbReference type="Proteomes" id="UP001224392">
    <property type="component" value="Unassembled WGS sequence"/>
</dbReference>
<keyword evidence="6" id="KW-1185">Reference proteome</keyword>
<dbReference type="PANTHER" id="PTHR30231">
    <property type="entry name" value="DNA POLYMERASE III SUBUNIT EPSILON"/>
    <property type="match status" value="1"/>
</dbReference>
<comment type="caution">
    <text evidence="5">The sequence shown here is derived from an EMBL/GenBank/DDBJ whole genome shotgun (WGS) entry which is preliminary data.</text>
</comment>
<reference evidence="5 6" key="1">
    <citation type="submission" date="2023-04" db="EMBL/GenBank/DDBJ databases">
        <title>Marinobulbifer ophiurae gen. nov., sp. Nov., isolate from tissue of brittle star Ophioplocus japonicus.</title>
        <authorList>
            <person name="Kawano K."/>
            <person name="Sawayama S."/>
            <person name="Nakagawa S."/>
        </authorList>
    </citation>
    <scope>NUCLEOTIDE SEQUENCE [LARGE SCALE GENOMIC DNA]</scope>
    <source>
        <strain evidence="5 6">NKW57</strain>
    </source>
</reference>
<evidence type="ECO:0000256" key="1">
    <source>
        <dbReference type="ARBA" id="ARBA00022722"/>
    </source>
</evidence>
<evidence type="ECO:0000256" key="2">
    <source>
        <dbReference type="ARBA" id="ARBA00022801"/>
    </source>
</evidence>
<dbReference type="Pfam" id="PF00929">
    <property type="entry name" value="RNase_T"/>
    <property type="match status" value="1"/>
</dbReference>
<dbReference type="InterPro" id="IPR013520">
    <property type="entry name" value="Ribonucl_H"/>
</dbReference>
<sequence length="215" mass="24168">MLQNAMLRELWLQWQRRKWRARATHPLLQRLLVDPLPDGHFNERRYVVADLETTSLSAAEGEIASIGWVAVEQGRVLLESARHFHIAVRDEVGQSAVFHQLTDTDLKQGVELQVALGHFLGAIRGSTLVFHNAQLDMAFLNDAVQALWGAPLLVPVEDTMQWQLQRLSRQMEVIPDGALRLFQCRARYGLPDAPAHDALGDAIATAELWLAINAE</sequence>
<dbReference type="SMART" id="SM00479">
    <property type="entry name" value="EXOIII"/>
    <property type="match status" value="1"/>
</dbReference>
<proteinExistence type="predicted"/>
<dbReference type="InterPro" id="IPR036397">
    <property type="entry name" value="RNaseH_sf"/>
</dbReference>
<dbReference type="PANTHER" id="PTHR30231:SF4">
    <property type="entry name" value="PROTEIN NEN2"/>
    <property type="match status" value="1"/>
</dbReference>
<evidence type="ECO:0000256" key="3">
    <source>
        <dbReference type="ARBA" id="ARBA00022839"/>
    </source>
</evidence>
<protein>
    <submittedName>
        <fullName evidence="5">3'-5' exonuclease</fullName>
    </submittedName>
</protein>
<evidence type="ECO:0000259" key="4">
    <source>
        <dbReference type="SMART" id="SM00479"/>
    </source>
</evidence>
<evidence type="ECO:0000313" key="6">
    <source>
        <dbReference type="Proteomes" id="UP001224392"/>
    </source>
</evidence>
<dbReference type="RefSeq" id="WP_285764607.1">
    <property type="nucleotide sequence ID" value="NZ_BSYJ01000004.1"/>
</dbReference>
<keyword evidence="3 5" id="KW-0269">Exonuclease</keyword>
<gene>
    <name evidence="5" type="ORF">MNKW57_23200</name>
</gene>
<keyword evidence="1" id="KW-0540">Nuclease</keyword>
<dbReference type="Gene3D" id="3.30.420.10">
    <property type="entry name" value="Ribonuclease H-like superfamily/Ribonuclease H"/>
    <property type="match status" value="1"/>
</dbReference>
<dbReference type="GO" id="GO:0004527">
    <property type="term" value="F:exonuclease activity"/>
    <property type="evidence" value="ECO:0007669"/>
    <property type="project" value="UniProtKB-KW"/>
</dbReference>